<dbReference type="GeneID" id="18472915"/>
<dbReference type="SUPFAM" id="SSF48371">
    <property type="entry name" value="ARM repeat"/>
    <property type="match status" value="1"/>
</dbReference>
<dbReference type="AlphaFoldDB" id="I4YCK5"/>
<reference evidence="3 4" key="1">
    <citation type="journal article" date="2012" name="Fungal Genet. Biol.">
        <title>The genome of the xerotolerant mold Wallemia sebi reveals adaptations to osmotic stress and suggests cryptic sexual reproduction.</title>
        <authorList>
            <person name="Padamsee M."/>
            <person name="Kumar T.K.A."/>
            <person name="Riley R."/>
            <person name="Binder M."/>
            <person name="Boyd A."/>
            <person name="Calvo A.M."/>
            <person name="Furukawa K."/>
            <person name="Hesse C."/>
            <person name="Hohmann S."/>
            <person name="James T.Y."/>
            <person name="LaButti K."/>
            <person name="Lapidus A."/>
            <person name="Lindquist E."/>
            <person name="Lucas S."/>
            <person name="Miller K."/>
            <person name="Shantappa S."/>
            <person name="Grigoriev I.V."/>
            <person name="Hibbett D.S."/>
            <person name="McLaughlin D.J."/>
            <person name="Spatafora J.W."/>
            <person name="Aime M.C."/>
        </authorList>
    </citation>
    <scope>NUCLEOTIDE SEQUENCE [LARGE SCALE GENOMIC DNA]</scope>
    <source>
        <strain evidence="4">ATCC MYA-4683 / CBS 633.66</strain>
    </source>
</reference>
<organism evidence="3 4">
    <name type="scientific">Wallemia mellicola (strain ATCC MYA-4683 / CBS 633.66)</name>
    <name type="common">Wallemia sebi (CBS 633.66)</name>
    <dbReference type="NCBI Taxonomy" id="671144"/>
    <lineage>
        <taxon>Eukaryota</taxon>
        <taxon>Fungi</taxon>
        <taxon>Dikarya</taxon>
        <taxon>Basidiomycota</taxon>
        <taxon>Wallemiomycotina</taxon>
        <taxon>Wallemiomycetes</taxon>
        <taxon>Wallemiales</taxon>
        <taxon>Wallemiaceae</taxon>
        <taxon>Wallemia</taxon>
    </lineage>
</organism>
<dbReference type="GO" id="GO:0005737">
    <property type="term" value="C:cytoplasm"/>
    <property type="evidence" value="ECO:0007669"/>
    <property type="project" value="UniProtKB-SubCell"/>
</dbReference>
<evidence type="ECO:0008006" key="5">
    <source>
        <dbReference type="Google" id="ProtNLM"/>
    </source>
</evidence>
<dbReference type="InParanoid" id="I4YCK5"/>
<dbReference type="InterPro" id="IPR016024">
    <property type="entry name" value="ARM-type_fold"/>
</dbReference>
<dbReference type="RefSeq" id="XP_006958383.1">
    <property type="nucleotide sequence ID" value="XM_006958321.1"/>
</dbReference>
<name>I4YCK5_WALMC</name>
<dbReference type="HOGENOM" id="CLU_448491_0_0_1"/>
<keyword evidence="4" id="KW-1185">Reference proteome</keyword>
<dbReference type="EMBL" id="JH668231">
    <property type="protein sequence ID" value="EIM21697.1"/>
    <property type="molecule type" value="Genomic_DNA"/>
</dbReference>
<dbReference type="PANTHER" id="PTHR45994:SF1">
    <property type="entry name" value="FI21225P1"/>
    <property type="match status" value="1"/>
</dbReference>
<dbReference type="OMA" id="NICQYAP"/>
<dbReference type="GO" id="GO:0051879">
    <property type="term" value="F:Hsp90 protein binding"/>
    <property type="evidence" value="ECO:0007669"/>
    <property type="project" value="TreeGrafter"/>
</dbReference>
<evidence type="ECO:0000313" key="4">
    <source>
        <dbReference type="Proteomes" id="UP000005242"/>
    </source>
</evidence>
<dbReference type="STRING" id="671144.I4YCK5"/>
<dbReference type="Gene3D" id="1.25.10.10">
    <property type="entry name" value="Leucine-rich Repeat Variant"/>
    <property type="match status" value="1"/>
</dbReference>
<dbReference type="InterPro" id="IPR011989">
    <property type="entry name" value="ARM-like"/>
</dbReference>
<dbReference type="FunCoup" id="I4YCK5">
    <property type="interactions" value="268"/>
</dbReference>
<evidence type="ECO:0000256" key="2">
    <source>
        <dbReference type="ARBA" id="ARBA00022490"/>
    </source>
</evidence>
<dbReference type="PANTHER" id="PTHR45994">
    <property type="entry name" value="FI21225P1"/>
    <property type="match status" value="1"/>
</dbReference>
<comment type="subcellular location">
    <subcellularLocation>
        <location evidence="1">Cytoplasm</location>
    </subcellularLocation>
</comment>
<dbReference type="Proteomes" id="UP000005242">
    <property type="component" value="Unassembled WGS sequence"/>
</dbReference>
<dbReference type="OrthoDB" id="199930at2759"/>
<evidence type="ECO:0000256" key="1">
    <source>
        <dbReference type="ARBA" id="ARBA00004496"/>
    </source>
</evidence>
<protein>
    <recommendedName>
        <fullName evidence="5">UNC-45/Cro1/She4 central domain-containing protein</fullName>
    </recommendedName>
</protein>
<proteinExistence type="predicted"/>
<accession>I4YCK5</accession>
<keyword evidence="2" id="KW-0963">Cytoplasm</keyword>
<dbReference type="KEGG" id="wse:WALSEDRAFT_57463"/>
<evidence type="ECO:0000313" key="3">
    <source>
        <dbReference type="EMBL" id="EIM21697.1"/>
    </source>
</evidence>
<sequence>MREMNGLLKRVNEGNSNLTEDDITDLLENTTDILRTVVLHKLNELSGLQQLETRIGALDDNKYGDIIAILLSVNPEFATSLINRDILSFDPTNSLNILNSASSSKLGNNLIDDRSIFYLNSQFNSNDAQISFLSTLTLIKHNKHLNNKQSMHSHYDRISRLASTFDRLPDNVISIFLEALSYLSSTPLIADTLSRDVRLINLMLSTLHLPPTKQSTQLYSQEQAPRDTSIEFTLSTVLANICHYPQPLTEEQKTLKKLQKSTKQVDPEDEEYMSIEKVRGRNSRMLQAGVASTLSALSRSKSLLSRRNTSTVYLALITNDANRPNLLKDGVVKALLNIISQQPSPLTGDDLHANQALAKMTITTPPSTLYAPPITTAAIGFIRPLYEMLIHPDALQLQQFEALMALTNVSSVGPDLAERVATAFDGGVLSTAEECLLSSHELLQRASTELICNLVGMSESAFSKYTTSARSKVNCGILLALSDAELVETRLGASGALAQLCGMSPIVCAHILSDPAKFLRVIMALLEDSHLGLVHRALVILDATLEACKDILVSDDQAKTAIQSSGLVDTLKNLILRLANEPSGRDVLPILKDTLIKLKNCGISIQVSS</sequence>
<gene>
    <name evidence="3" type="ORF">WALSEDRAFT_57463</name>
</gene>
<dbReference type="eggNOG" id="KOG4151">
    <property type="taxonomic scope" value="Eukaryota"/>
</dbReference>